<evidence type="ECO:0000256" key="3">
    <source>
        <dbReference type="SAM" id="SignalP"/>
    </source>
</evidence>
<keyword evidence="3" id="KW-0732">Signal</keyword>
<accession>A0ABZ0RFK4</accession>
<protein>
    <submittedName>
        <fullName evidence="4">Uncharacterized protein</fullName>
    </submittedName>
</protein>
<evidence type="ECO:0000256" key="2">
    <source>
        <dbReference type="SAM" id="MobiDB-lite"/>
    </source>
</evidence>
<feature type="signal peptide" evidence="3">
    <location>
        <begin position="1"/>
        <end position="21"/>
    </location>
</feature>
<gene>
    <name evidence="4" type="ORF">SH580_15320</name>
</gene>
<proteinExistence type="predicted"/>
<evidence type="ECO:0000313" key="5">
    <source>
        <dbReference type="Proteomes" id="UP001324993"/>
    </source>
</evidence>
<keyword evidence="1" id="KW-0175">Coiled coil</keyword>
<feature type="coiled-coil region" evidence="1">
    <location>
        <begin position="144"/>
        <end position="201"/>
    </location>
</feature>
<evidence type="ECO:0000256" key="1">
    <source>
        <dbReference type="SAM" id="Coils"/>
    </source>
</evidence>
<feature type="region of interest" description="Disordered" evidence="2">
    <location>
        <begin position="230"/>
        <end position="271"/>
    </location>
</feature>
<evidence type="ECO:0000313" key="4">
    <source>
        <dbReference type="EMBL" id="WPJ94802.1"/>
    </source>
</evidence>
<feature type="compositionally biased region" description="Basic and acidic residues" evidence="2">
    <location>
        <begin position="231"/>
        <end position="245"/>
    </location>
</feature>
<dbReference type="Proteomes" id="UP001324993">
    <property type="component" value="Chromosome"/>
</dbReference>
<name>A0ABZ0RFK4_9BACT</name>
<keyword evidence="5" id="KW-1185">Reference proteome</keyword>
<dbReference type="EMBL" id="CP138858">
    <property type="protein sequence ID" value="WPJ94802.1"/>
    <property type="molecule type" value="Genomic_DNA"/>
</dbReference>
<feature type="chain" id="PRO_5046016714" evidence="3">
    <location>
        <begin position="22"/>
        <end position="271"/>
    </location>
</feature>
<organism evidence="4 5">
    <name type="scientific">Coraliomargarita algicola</name>
    <dbReference type="NCBI Taxonomy" id="3092156"/>
    <lineage>
        <taxon>Bacteria</taxon>
        <taxon>Pseudomonadati</taxon>
        <taxon>Verrucomicrobiota</taxon>
        <taxon>Opitutia</taxon>
        <taxon>Puniceicoccales</taxon>
        <taxon>Coraliomargaritaceae</taxon>
        <taxon>Coraliomargarita</taxon>
    </lineage>
</organism>
<dbReference type="RefSeq" id="WP_319831713.1">
    <property type="nucleotide sequence ID" value="NZ_CP138858.1"/>
</dbReference>
<sequence>MKSPPLLALPLLLCLSLSLTASPIQTGHSTEQVIEKLGKPIGTIELREKALLLYPQGEITLKHGLVTEVELMSEAEFEADQERLRLEREKWVLDQERRRAARTQEGEAIRSEKMTSRAFTALPAKDRVDYWRSFQIRYPSVDVSEQIATALASYQTELEELRSQQKIAELEARVAQAEKEAAAARLEAEKLRKETENQRRSANYGLRYYTDPVITNPRYYYRPPKVTIYTYDKESPRQRDRDKQPMRNAPFSQQGETVAERAQRILNPTND</sequence>
<reference evidence="4 5" key="1">
    <citation type="submission" date="2023-11" db="EMBL/GenBank/DDBJ databases">
        <title>Coraliomargarita sp. nov., isolated from marine algae.</title>
        <authorList>
            <person name="Lee J.K."/>
            <person name="Baek J.H."/>
            <person name="Kim J.M."/>
            <person name="Choi D.G."/>
            <person name="Jeon C.O."/>
        </authorList>
    </citation>
    <scope>NUCLEOTIDE SEQUENCE [LARGE SCALE GENOMIC DNA]</scope>
    <source>
        <strain evidence="4 5">J2-16</strain>
    </source>
</reference>